<dbReference type="EMBL" id="NVCU01000518">
    <property type="protein sequence ID" value="PFT72411.1"/>
    <property type="molecule type" value="Genomic_DNA"/>
</dbReference>
<proteinExistence type="predicted"/>
<comment type="caution">
    <text evidence="1">The sequence shown here is derived from an EMBL/GenBank/DDBJ whole genome shotgun (WGS) entry which is preliminary data.</text>
</comment>
<gene>
    <name evidence="1" type="ORF">COK81_33335</name>
</gene>
<dbReference type="InterPro" id="IPR014903">
    <property type="entry name" value="DUF1796"/>
</dbReference>
<accession>A0A9X7ATC0</accession>
<reference evidence="1 2" key="1">
    <citation type="submission" date="2017-09" db="EMBL/GenBank/DDBJ databases">
        <title>Large-scale bioinformatics analysis of Bacillus genomes uncovers conserved roles of natural products in bacterial physiology.</title>
        <authorList>
            <consortium name="Agbiome Team Llc"/>
            <person name="Bleich R.M."/>
            <person name="Grubbs K.J."/>
            <person name="Santa Maria K.C."/>
            <person name="Allen S.E."/>
            <person name="Farag S."/>
            <person name="Shank E.A."/>
            <person name="Bowers A."/>
        </authorList>
    </citation>
    <scope>NUCLEOTIDE SEQUENCE [LARGE SCALE GENOMIC DNA]</scope>
    <source>
        <strain evidence="1 2">AFS064137</strain>
    </source>
</reference>
<dbReference type="RefSeq" id="WP_098680224.1">
    <property type="nucleotide sequence ID" value="NZ_NVCU01000518.1"/>
</dbReference>
<dbReference type="Proteomes" id="UP000225910">
    <property type="component" value="Unassembled WGS sequence"/>
</dbReference>
<evidence type="ECO:0000313" key="1">
    <source>
        <dbReference type="EMBL" id="PFT72411.1"/>
    </source>
</evidence>
<organism evidence="1 2">
    <name type="scientific">Bacillus thuringiensis</name>
    <dbReference type="NCBI Taxonomy" id="1428"/>
    <lineage>
        <taxon>Bacteria</taxon>
        <taxon>Bacillati</taxon>
        <taxon>Bacillota</taxon>
        <taxon>Bacilli</taxon>
        <taxon>Bacillales</taxon>
        <taxon>Bacillaceae</taxon>
        <taxon>Bacillus</taxon>
        <taxon>Bacillus cereus group</taxon>
    </lineage>
</organism>
<evidence type="ECO:0000313" key="2">
    <source>
        <dbReference type="Proteomes" id="UP000225910"/>
    </source>
</evidence>
<dbReference type="AlphaFoldDB" id="A0A9X7ATC0"/>
<dbReference type="Pfam" id="PF08795">
    <property type="entry name" value="DUF1796"/>
    <property type="match status" value="1"/>
</dbReference>
<sequence>MSLEKIKGSYDAIFSLGHLCLASQQLEKNQLRRFSGVLDWMGSPSLPAVSRLLKNRFSNFMDLSHLIIRGYATEHNLLVEETVYQIFSNHDFATDKNTLTHLTAYNDVKAKFDRRIQRFLEKIDSSQRILFVRTESTFTEILELEAVLSTLVKHDFRILVVNHSPVQN</sequence>
<protein>
    <submittedName>
        <fullName evidence="1">Peptidase</fullName>
    </submittedName>
</protein>
<name>A0A9X7ATC0_BACTU</name>